<comment type="similarity">
    <text evidence="3 8">Belongs to the peptidase M17 family.</text>
</comment>
<evidence type="ECO:0000256" key="6">
    <source>
        <dbReference type="ARBA" id="ARBA00022801"/>
    </source>
</evidence>
<evidence type="ECO:0000256" key="4">
    <source>
        <dbReference type="ARBA" id="ARBA00022438"/>
    </source>
</evidence>
<evidence type="ECO:0000313" key="11">
    <source>
        <dbReference type="Proteomes" id="UP000233249"/>
    </source>
</evidence>
<dbReference type="PRINTS" id="PR00481">
    <property type="entry name" value="LAMNOPPTDASE"/>
</dbReference>
<sequence length="510" mass="52705">MLSGLPARGALAAARIAKKVPEDARVILLPVFRGEEGPELPLTGLLDAAAARAVLSAAEAISFEAKPESLALLPLPDSLPAPGASCLALVGLGEASGFDAEVLRRAMGAAARRLRDRGPVAVSLGDLGAGTTEAAVEGYLLGSYSYAGHRSDATEPGALTLLASGKKNKAAAAVRAATVRAEAVALARDLTNTSARDLYPASYADALAALASEHGVESEIYDAYRLSAEGFGGILAVGSGSQRAPRLVRLHWAPAHPEPRARVALVGKGITFDTGGISLKPAANMEAMISDMGGSAAVAASVFAAARLELPVEITAWLPLAENMPSGSATRPGDVITHYGGITSEVLNTDAEGRLVLADALARAAEDRPDAILEASTLTGGQLVALGTRTTGVMGSPELRDLVARSGREVGESAWAMPLLEEHEEALRSPVADIRNTHNSRNGQMLFAGAYLSRFVPDGIEWAHLDVAGPSWNEGAAYGYTPQRATGAPVRTLLEVLSAIARRETPSDEA</sequence>
<dbReference type="GO" id="GO:0005737">
    <property type="term" value="C:cytoplasm"/>
    <property type="evidence" value="ECO:0007669"/>
    <property type="project" value="UniProtKB-SubCell"/>
</dbReference>
<dbReference type="EC" id="3.4.11.10" evidence="8"/>
<feature type="binding site" evidence="8">
    <location>
        <position position="350"/>
    </location>
    <ligand>
        <name>Mn(2+)</name>
        <dbReference type="ChEBI" id="CHEBI:29035"/>
        <label>1</label>
    </ligand>
</feature>
<dbReference type="InterPro" id="IPR023042">
    <property type="entry name" value="Peptidase_M17_leu_NH2_pept"/>
</dbReference>
<dbReference type="AlphaFoldDB" id="A0A2N0X9M5"/>
<evidence type="ECO:0000256" key="1">
    <source>
        <dbReference type="ARBA" id="ARBA00000135"/>
    </source>
</evidence>
<dbReference type="EC" id="3.4.11.1" evidence="8"/>
<organism evidence="10 11">
    <name type="scientific">Corynebacterium mastitidis</name>
    <dbReference type="NCBI Taxonomy" id="161890"/>
    <lineage>
        <taxon>Bacteria</taxon>
        <taxon>Bacillati</taxon>
        <taxon>Actinomycetota</taxon>
        <taxon>Actinomycetes</taxon>
        <taxon>Mycobacteriales</taxon>
        <taxon>Corynebacteriaceae</taxon>
        <taxon>Corynebacterium</taxon>
    </lineage>
</organism>
<dbReference type="SUPFAM" id="SSF53187">
    <property type="entry name" value="Zn-dependent exopeptidases"/>
    <property type="match status" value="1"/>
</dbReference>
<evidence type="ECO:0000256" key="2">
    <source>
        <dbReference type="ARBA" id="ARBA00000967"/>
    </source>
</evidence>
<evidence type="ECO:0000256" key="7">
    <source>
        <dbReference type="ARBA" id="ARBA00049972"/>
    </source>
</evidence>
<dbReference type="SUPFAM" id="SSF52949">
    <property type="entry name" value="Macro domain-like"/>
    <property type="match status" value="1"/>
</dbReference>
<feature type="binding site" evidence="8">
    <location>
        <position position="291"/>
    </location>
    <ligand>
        <name>Mn(2+)</name>
        <dbReference type="ChEBI" id="CHEBI:29035"/>
        <label>2</label>
    </ligand>
</feature>
<dbReference type="PANTHER" id="PTHR11963">
    <property type="entry name" value="LEUCINE AMINOPEPTIDASE-RELATED"/>
    <property type="match status" value="1"/>
</dbReference>
<comment type="cofactor">
    <cofactor evidence="8">
        <name>Mn(2+)</name>
        <dbReference type="ChEBI" id="CHEBI:29035"/>
    </cofactor>
    <text evidence="8">Binds 2 manganese ions per subunit.</text>
</comment>
<dbReference type="CDD" id="cd00433">
    <property type="entry name" value="Peptidase_M17"/>
    <property type="match status" value="1"/>
</dbReference>
<dbReference type="NCBIfam" id="NF002073">
    <property type="entry name" value="PRK00913.1-2"/>
    <property type="match status" value="1"/>
</dbReference>
<feature type="binding site" evidence="8">
    <location>
        <position position="352"/>
    </location>
    <ligand>
        <name>Mn(2+)</name>
        <dbReference type="ChEBI" id="CHEBI:29035"/>
        <label>1</label>
    </ligand>
</feature>
<comment type="caution">
    <text evidence="10">The sequence shown here is derived from an EMBL/GenBank/DDBJ whole genome shotgun (WGS) entry which is preliminary data.</text>
</comment>
<dbReference type="HAMAP" id="MF_00181">
    <property type="entry name" value="Cytosol_peptidase_M17"/>
    <property type="match status" value="1"/>
</dbReference>
<comment type="catalytic activity">
    <reaction evidence="1 8">
        <text>Release of an N-terminal amino acid, Xaa-|-Yaa-, in which Xaa is preferably Leu, but may be other amino acids including Pro although not Arg or Lys, and Yaa may be Pro. Amino acid amides and methyl esters are also readily hydrolyzed, but rates on arylamides are exceedingly low.</text>
        <dbReference type="EC" id="3.4.11.1"/>
    </reaction>
</comment>
<proteinExistence type="inferred from homology"/>
<dbReference type="GO" id="GO:0006508">
    <property type="term" value="P:proteolysis"/>
    <property type="evidence" value="ECO:0007669"/>
    <property type="project" value="UniProtKB-KW"/>
</dbReference>
<feature type="binding site" evidence="8">
    <location>
        <position position="268"/>
    </location>
    <ligand>
        <name>Mn(2+)</name>
        <dbReference type="ChEBI" id="CHEBI:29035"/>
        <label>2</label>
    </ligand>
</feature>
<dbReference type="OrthoDB" id="9809354at2"/>
<keyword evidence="5 8" id="KW-0645">Protease</keyword>
<reference evidence="10 11" key="1">
    <citation type="submission" date="2017-12" db="EMBL/GenBank/DDBJ databases">
        <title>Corynebacterium mastitidis 16-1433 Genome.</title>
        <authorList>
            <person name="Gulvik C.A."/>
        </authorList>
    </citation>
    <scope>NUCLEOTIDE SEQUENCE [LARGE SCALE GENOMIC DNA]</scope>
    <source>
        <strain evidence="10 11">16-1433</strain>
    </source>
</reference>
<keyword evidence="4 8" id="KW-0031">Aminopeptidase</keyword>
<feature type="binding site" evidence="8">
    <location>
        <position position="273"/>
    </location>
    <ligand>
        <name>Mn(2+)</name>
        <dbReference type="ChEBI" id="CHEBI:29035"/>
        <label>1</label>
    </ligand>
</feature>
<dbReference type="RefSeq" id="WP_101172924.1">
    <property type="nucleotide sequence ID" value="NZ_JAKRKB010000016.1"/>
</dbReference>
<name>A0A2N0X9M5_9CORY</name>
<dbReference type="GO" id="GO:0070006">
    <property type="term" value="F:metalloaminopeptidase activity"/>
    <property type="evidence" value="ECO:0007669"/>
    <property type="project" value="InterPro"/>
</dbReference>
<dbReference type="InterPro" id="IPR008283">
    <property type="entry name" value="Peptidase_M17_N"/>
</dbReference>
<comment type="function">
    <text evidence="7 8">Presumably involved in the processing and regular turnover of intracellular proteins. Catalyzes the removal of unsubstituted N-terminal amino acids from various peptides.</text>
</comment>
<dbReference type="PROSITE" id="PS00631">
    <property type="entry name" value="CYTOSOL_AP"/>
    <property type="match status" value="1"/>
</dbReference>
<feature type="active site" evidence="8">
    <location>
        <position position="354"/>
    </location>
</feature>
<evidence type="ECO:0000256" key="3">
    <source>
        <dbReference type="ARBA" id="ARBA00009528"/>
    </source>
</evidence>
<dbReference type="Pfam" id="PF02789">
    <property type="entry name" value="Peptidase_M17_N"/>
    <property type="match status" value="1"/>
</dbReference>
<comment type="catalytic activity">
    <reaction evidence="2 8">
        <text>Release of an N-terminal amino acid, preferentially leucine, but not glutamic or aspartic acids.</text>
        <dbReference type="EC" id="3.4.11.10"/>
    </reaction>
</comment>
<dbReference type="InterPro" id="IPR000819">
    <property type="entry name" value="Peptidase_M17_C"/>
</dbReference>
<dbReference type="GO" id="GO:0030145">
    <property type="term" value="F:manganese ion binding"/>
    <property type="evidence" value="ECO:0007669"/>
    <property type="project" value="UniProtKB-UniRule"/>
</dbReference>
<evidence type="ECO:0000313" key="10">
    <source>
        <dbReference type="EMBL" id="PKF69405.1"/>
    </source>
</evidence>
<dbReference type="Pfam" id="PF00883">
    <property type="entry name" value="Peptidase_M17"/>
    <property type="match status" value="1"/>
</dbReference>
<feature type="binding site" evidence="8">
    <location>
        <position position="273"/>
    </location>
    <ligand>
        <name>Mn(2+)</name>
        <dbReference type="ChEBI" id="CHEBI:29035"/>
        <label>2</label>
    </ligand>
</feature>
<comment type="subcellular location">
    <subcellularLocation>
        <location evidence="8">Cytoplasm</location>
    </subcellularLocation>
</comment>
<evidence type="ECO:0000259" key="9">
    <source>
        <dbReference type="PROSITE" id="PS00631"/>
    </source>
</evidence>
<gene>
    <name evidence="8" type="primary">pepA</name>
    <name evidence="10" type="ORF">CXB45_01780</name>
</gene>
<keyword evidence="8" id="KW-0963">Cytoplasm</keyword>
<feature type="binding site" evidence="8">
    <location>
        <position position="352"/>
    </location>
    <ligand>
        <name>Mn(2+)</name>
        <dbReference type="ChEBI" id="CHEBI:29035"/>
        <label>2</label>
    </ligand>
</feature>
<dbReference type="PANTHER" id="PTHR11963:SF23">
    <property type="entry name" value="CYTOSOL AMINOPEPTIDASE"/>
    <property type="match status" value="1"/>
</dbReference>
<evidence type="ECO:0000256" key="8">
    <source>
        <dbReference type="HAMAP-Rule" id="MF_00181"/>
    </source>
</evidence>
<dbReference type="EMBL" id="PJAF01000003">
    <property type="protein sequence ID" value="PKF69405.1"/>
    <property type="molecule type" value="Genomic_DNA"/>
</dbReference>
<dbReference type="Gene3D" id="3.40.220.10">
    <property type="entry name" value="Leucine Aminopeptidase, subunit E, domain 1"/>
    <property type="match status" value="1"/>
</dbReference>
<feature type="active site" evidence="8">
    <location>
        <position position="280"/>
    </location>
</feature>
<protein>
    <recommendedName>
        <fullName evidence="8">Probable cytosol aminopeptidase</fullName>
        <ecNumber evidence="8">3.4.11.1</ecNumber>
    </recommendedName>
    <alternativeName>
        <fullName evidence="8">Leucine aminopeptidase</fullName>
        <shortName evidence="8">LAP</shortName>
        <ecNumber evidence="8">3.4.11.10</ecNumber>
    </alternativeName>
    <alternativeName>
        <fullName evidence="8">Leucyl aminopeptidase</fullName>
    </alternativeName>
</protein>
<keyword evidence="8" id="KW-0479">Metal-binding</keyword>
<dbReference type="InterPro" id="IPR043472">
    <property type="entry name" value="Macro_dom-like"/>
</dbReference>
<accession>A0A2N0X9M5</accession>
<feature type="domain" description="Cytosol aminopeptidase" evidence="9">
    <location>
        <begin position="348"/>
        <end position="355"/>
    </location>
</feature>
<keyword evidence="8" id="KW-0464">Manganese</keyword>
<dbReference type="Gene3D" id="3.40.630.10">
    <property type="entry name" value="Zn peptidases"/>
    <property type="match status" value="1"/>
</dbReference>
<dbReference type="Proteomes" id="UP000233249">
    <property type="component" value="Unassembled WGS sequence"/>
</dbReference>
<dbReference type="InterPro" id="IPR011356">
    <property type="entry name" value="Leucine_aapep/pepB"/>
</dbReference>
<dbReference type="STRING" id="1121365.GCA_000375365_00269"/>
<keyword evidence="6 8" id="KW-0378">Hydrolase</keyword>
<evidence type="ECO:0000256" key="5">
    <source>
        <dbReference type="ARBA" id="ARBA00022670"/>
    </source>
</evidence>